<organism evidence="3 4">
    <name type="scientific">Siminovitchia terrae</name>
    <name type="common">Bacillus terrae</name>
    <dbReference type="NCBI Taxonomy" id="1914933"/>
    <lineage>
        <taxon>Bacteria</taxon>
        <taxon>Bacillati</taxon>
        <taxon>Bacillota</taxon>
        <taxon>Bacilli</taxon>
        <taxon>Bacillales</taxon>
        <taxon>Bacillaceae</taxon>
        <taxon>Siminovitchia</taxon>
    </lineage>
</organism>
<dbReference type="PANTHER" id="PTHR23088:SF27">
    <property type="entry name" value="DEAMINATED GLUTATHIONE AMIDASE"/>
    <property type="match status" value="1"/>
</dbReference>
<gene>
    <name evidence="3" type="ORF">D5F11_014575</name>
</gene>
<dbReference type="Proteomes" id="UP000287296">
    <property type="component" value="Unassembled WGS sequence"/>
</dbReference>
<evidence type="ECO:0000313" key="3">
    <source>
        <dbReference type="EMBL" id="RST59101.1"/>
    </source>
</evidence>
<evidence type="ECO:0000313" key="4">
    <source>
        <dbReference type="Proteomes" id="UP000287296"/>
    </source>
</evidence>
<dbReference type="InterPro" id="IPR003010">
    <property type="entry name" value="C-N_Hydrolase"/>
</dbReference>
<dbReference type="InterPro" id="IPR036526">
    <property type="entry name" value="C-N_Hydrolase_sf"/>
</dbReference>
<feature type="domain" description="CN hydrolase" evidence="2">
    <location>
        <begin position="4"/>
        <end position="239"/>
    </location>
</feature>
<comment type="caution">
    <text evidence="3">The sequence shown here is derived from an EMBL/GenBank/DDBJ whole genome shotgun (WGS) entry which is preliminary data.</text>
</comment>
<dbReference type="Gene3D" id="3.60.110.10">
    <property type="entry name" value="Carbon-nitrogen hydrolase"/>
    <property type="match status" value="1"/>
</dbReference>
<name>A0A429X754_SIMTE</name>
<reference evidence="3 4" key="1">
    <citation type="submission" date="2018-12" db="EMBL/GenBank/DDBJ databases">
        <authorList>
            <person name="Sun L."/>
            <person name="Chen Z."/>
        </authorList>
    </citation>
    <scope>NUCLEOTIDE SEQUENCE [LARGE SCALE GENOMIC DNA]</scope>
    <source>
        <strain evidence="3 4">LMG 29736</strain>
    </source>
</reference>
<keyword evidence="3" id="KW-0378">Hydrolase</keyword>
<dbReference type="CDD" id="cd07197">
    <property type="entry name" value="nitrilase"/>
    <property type="match status" value="1"/>
</dbReference>
<comment type="similarity">
    <text evidence="1">Belongs to the carbon-nitrogen hydrolase superfamily. NIT1/NIT2 family.</text>
</comment>
<dbReference type="Pfam" id="PF00795">
    <property type="entry name" value="CN_hydrolase"/>
    <property type="match status" value="1"/>
</dbReference>
<dbReference type="RefSeq" id="WP_126646603.1">
    <property type="nucleotide sequence ID" value="NZ_BORI01000012.1"/>
</dbReference>
<evidence type="ECO:0000259" key="2">
    <source>
        <dbReference type="PROSITE" id="PS50263"/>
    </source>
</evidence>
<dbReference type="GO" id="GO:0016787">
    <property type="term" value="F:hydrolase activity"/>
    <property type="evidence" value="ECO:0007669"/>
    <property type="project" value="UniProtKB-KW"/>
</dbReference>
<dbReference type="OrthoDB" id="9811121at2"/>
<evidence type="ECO:0000256" key="1">
    <source>
        <dbReference type="ARBA" id="ARBA00010613"/>
    </source>
</evidence>
<dbReference type="SUPFAM" id="SSF56317">
    <property type="entry name" value="Carbon-nitrogen hydrolase"/>
    <property type="match status" value="1"/>
</dbReference>
<accession>A0A429X754</accession>
<dbReference type="PROSITE" id="PS50263">
    <property type="entry name" value="CN_HYDROLASE"/>
    <property type="match status" value="1"/>
</dbReference>
<sequence length="275" mass="31392">MEVMRLALAQLRSNLYDKDNNLYRIAQTVEIAKVEQDADYVLFPELYLTGYTLNDKVASLAEPINGKSIQRIQEIAHQHSTGIIVGFPEKDGHKVYNTAIFIDKNGEIIGTYRKTHLYDYEKQWFSAGNSCPVFNTPFGKIALMVTYDMEFPETSRIYAQKGAQLILVLAANMVPYQTYQNVFLRARAMENHMFIALSNKVGLEGDHIFFGESEVIHPTGKVIYRSFNNEDITTVEIDLLQTNNAKGLLDYVSNRRLDLYHQEGLLNPSSKKHKV</sequence>
<dbReference type="PANTHER" id="PTHR23088">
    <property type="entry name" value="NITRILASE-RELATED"/>
    <property type="match status" value="1"/>
</dbReference>
<protein>
    <submittedName>
        <fullName evidence="3">Carbon-nitrogen hydrolase family protein</fullName>
    </submittedName>
</protein>
<proteinExistence type="inferred from homology"/>
<dbReference type="AlphaFoldDB" id="A0A429X754"/>
<dbReference type="EMBL" id="QYTW02000014">
    <property type="protein sequence ID" value="RST59101.1"/>
    <property type="molecule type" value="Genomic_DNA"/>
</dbReference>